<dbReference type="InterPro" id="IPR013384">
    <property type="entry name" value="Flagell_FlgL"/>
</dbReference>
<protein>
    <submittedName>
        <fullName evidence="6">Flagellar hook-associated protein FlgL</fullName>
    </submittedName>
</protein>
<feature type="domain" description="Flagellin N-terminal" evidence="4">
    <location>
        <begin position="6"/>
        <end position="140"/>
    </location>
</feature>
<proteinExistence type="inferred from homology"/>
<comment type="caution">
    <text evidence="6">The sequence shown here is derived from an EMBL/GenBank/DDBJ whole genome shotgun (WGS) entry which is preliminary data.</text>
</comment>
<keyword evidence="7" id="KW-1185">Reference proteome</keyword>
<dbReference type="SUPFAM" id="SSF64518">
    <property type="entry name" value="Phase 1 flagellin"/>
    <property type="match status" value="1"/>
</dbReference>
<feature type="domain" description="Flagellin C-terminal" evidence="5">
    <location>
        <begin position="214"/>
        <end position="294"/>
    </location>
</feature>
<keyword evidence="6" id="KW-0282">Flagellum</keyword>
<dbReference type="RefSeq" id="WP_378097902.1">
    <property type="nucleotide sequence ID" value="NZ_JBHSEP010000011.1"/>
</dbReference>
<evidence type="ECO:0000313" key="7">
    <source>
        <dbReference type="Proteomes" id="UP001596028"/>
    </source>
</evidence>
<dbReference type="EMBL" id="JBHSEP010000011">
    <property type="protein sequence ID" value="MFC4599667.1"/>
    <property type="molecule type" value="Genomic_DNA"/>
</dbReference>
<sequence length="296" mass="32988">MRVTSMMKTTQLLGNLRHMNTNIQDWQNKLATGQRIHRPGDDPVGISYQMRYDTELSRSEEYLENTRTGSGILKTMDSLMQQANDVLKRAKLITQQASTGTVPEDARATIAAEMKQLREQLVLIGNSTYNGRYLFNGQKTDQAPYNSATAANDSTDPGVYFLNVSPSVTVPVSLTGEEIFGAAGDPENTFQILDDTIAHLEANDQDLILADMDRFDMAADRIARTWAEIGARSNRFDLVENRILDEQVSLKELRGKVADVDMPEAIMQLKIQENVLQAALSTGARISQLSLIDFIR</sequence>
<evidence type="ECO:0000256" key="3">
    <source>
        <dbReference type="ARBA" id="ARBA00023143"/>
    </source>
</evidence>
<evidence type="ECO:0000256" key="1">
    <source>
        <dbReference type="ARBA" id="ARBA00004365"/>
    </source>
</evidence>
<dbReference type="NCBIfam" id="TIGR02550">
    <property type="entry name" value="flagell_flgL"/>
    <property type="match status" value="1"/>
</dbReference>
<organism evidence="6 7">
    <name type="scientific">Cohnella hongkongensis</name>
    <dbReference type="NCBI Taxonomy" id="178337"/>
    <lineage>
        <taxon>Bacteria</taxon>
        <taxon>Bacillati</taxon>
        <taxon>Bacillota</taxon>
        <taxon>Bacilli</taxon>
        <taxon>Bacillales</taxon>
        <taxon>Paenibacillaceae</taxon>
        <taxon>Cohnella</taxon>
    </lineage>
</organism>
<comment type="similarity">
    <text evidence="2">Belongs to the bacterial flagellin family.</text>
</comment>
<reference evidence="7" key="1">
    <citation type="journal article" date="2019" name="Int. J. Syst. Evol. Microbiol.">
        <title>The Global Catalogue of Microorganisms (GCM) 10K type strain sequencing project: providing services to taxonomists for standard genome sequencing and annotation.</title>
        <authorList>
            <consortium name="The Broad Institute Genomics Platform"/>
            <consortium name="The Broad Institute Genome Sequencing Center for Infectious Disease"/>
            <person name="Wu L."/>
            <person name="Ma J."/>
        </authorList>
    </citation>
    <scope>NUCLEOTIDE SEQUENCE [LARGE SCALE GENOMIC DNA]</scope>
    <source>
        <strain evidence="7">CCUG 49571</strain>
    </source>
</reference>
<comment type="subcellular location">
    <subcellularLocation>
        <location evidence="1">Bacterial flagellum</location>
    </subcellularLocation>
</comment>
<dbReference type="Gene3D" id="1.20.1330.10">
    <property type="entry name" value="f41 fragment of flagellin, N-terminal domain"/>
    <property type="match status" value="1"/>
</dbReference>
<dbReference type="Pfam" id="PF00700">
    <property type="entry name" value="Flagellin_C"/>
    <property type="match status" value="1"/>
</dbReference>
<evidence type="ECO:0000259" key="4">
    <source>
        <dbReference type="Pfam" id="PF00669"/>
    </source>
</evidence>
<name>A0ABV9FDA5_9BACL</name>
<evidence type="ECO:0000259" key="5">
    <source>
        <dbReference type="Pfam" id="PF00700"/>
    </source>
</evidence>
<dbReference type="PANTHER" id="PTHR42792:SF1">
    <property type="entry name" value="FLAGELLAR HOOK-ASSOCIATED PROTEIN 3"/>
    <property type="match status" value="1"/>
</dbReference>
<evidence type="ECO:0000313" key="6">
    <source>
        <dbReference type="EMBL" id="MFC4599667.1"/>
    </source>
</evidence>
<dbReference type="PANTHER" id="PTHR42792">
    <property type="entry name" value="FLAGELLIN"/>
    <property type="match status" value="1"/>
</dbReference>
<evidence type="ECO:0000256" key="2">
    <source>
        <dbReference type="ARBA" id="ARBA00005709"/>
    </source>
</evidence>
<dbReference type="Pfam" id="PF00669">
    <property type="entry name" value="Flagellin_N"/>
    <property type="match status" value="1"/>
</dbReference>
<keyword evidence="3" id="KW-0975">Bacterial flagellum</keyword>
<accession>A0ABV9FDA5</accession>
<keyword evidence="6" id="KW-0966">Cell projection</keyword>
<dbReference type="InterPro" id="IPR001492">
    <property type="entry name" value="Flagellin"/>
</dbReference>
<dbReference type="Proteomes" id="UP001596028">
    <property type="component" value="Unassembled WGS sequence"/>
</dbReference>
<keyword evidence="6" id="KW-0969">Cilium</keyword>
<gene>
    <name evidence="6" type="primary">flgL</name>
    <name evidence="6" type="ORF">ACFO3S_15550</name>
</gene>
<dbReference type="InterPro" id="IPR001029">
    <property type="entry name" value="Flagellin_N"/>
</dbReference>
<dbReference type="InterPro" id="IPR046358">
    <property type="entry name" value="Flagellin_C"/>
</dbReference>